<keyword evidence="1" id="KW-0472">Membrane</keyword>
<sequence>MHSRAVFAQSTTIASMLFPITLMHLIRSQKNSNHLTSFSASRNKKKSFEHFGVFKYSPKLFNTFIK</sequence>
<evidence type="ECO:0000256" key="1">
    <source>
        <dbReference type="SAM" id="Phobius"/>
    </source>
</evidence>
<dbReference type="AlphaFoldDB" id="A0A3M7RN58"/>
<reference evidence="2 3" key="1">
    <citation type="journal article" date="2018" name="Sci. Rep.">
        <title>Genomic signatures of local adaptation to the degree of environmental predictability in rotifers.</title>
        <authorList>
            <person name="Franch-Gras L."/>
            <person name="Hahn C."/>
            <person name="Garcia-Roger E.M."/>
            <person name="Carmona M.J."/>
            <person name="Serra M."/>
            <person name="Gomez A."/>
        </authorList>
    </citation>
    <scope>NUCLEOTIDE SEQUENCE [LARGE SCALE GENOMIC DNA]</scope>
    <source>
        <strain evidence="2">HYR1</strain>
    </source>
</reference>
<name>A0A3M7RN58_BRAPC</name>
<evidence type="ECO:0000313" key="2">
    <source>
        <dbReference type="EMBL" id="RNA24964.1"/>
    </source>
</evidence>
<proteinExistence type="predicted"/>
<evidence type="ECO:0000313" key="3">
    <source>
        <dbReference type="Proteomes" id="UP000276133"/>
    </source>
</evidence>
<feature type="transmembrane region" description="Helical" evidence="1">
    <location>
        <begin position="6"/>
        <end position="26"/>
    </location>
</feature>
<keyword evidence="3" id="KW-1185">Reference proteome</keyword>
<organism evidence="2 3">
    <name type="scientific">Brachionus plicatilis</name>
    <name type="common">Marine rotifer</name>
    <name type="synonym">Brachionus muelleri</name>
    <dbReference type="NCBI Taxonomy" id="10195"/>
    <lineage>
        <taxon>Eukaryota</taxon>
        <taxon>Metazoa</taxon>
        <taxon>Spiralia</taxon>
        <taxon>Gnathifera</taxon>
        <taxon>Rotifera</taxon>
        <taxon>Eurotatoria</taxon>
        <taxon>Monogononta</taxon>
        <taxon>Pseudotrocha</taxon>
        <taxon>Ploima</taxon>
        <taxon>Brachionidae</taxon>
        <taxon>Brachionus</taxon>
    </lineage>
</organism>
<gene>
    <name evidence="2" type="ORF">BpHYR1_004087</name>
</gene>
<protein>
    <submittedName>
        <fullName evidence="2">Uncharacterized protein</fullName>
    </submittedName>
</protein>
<dbReference type="EMBL" id="REGN01003006">
    <property type="protein sequence ID" value="RNA24964.1"/>
    <property type="molecule type" value="Genomic_DNA"/>
</dbReference>
<keyword evidence="1" id="KW-0812">Transmembrane</keyword>
<comment type="caution">
    <text evidence="2">The sequence shown here is derived from an EMBL/GenBank/DDBJ whole genome shotgun (WGS) entry which is preliminary data.</text>
</comment>
<accession>A0A3M7RN58</accession>
<dbReference type="Proteomes" id="UP000276133">
    <property type="component" value="Unassembled WGS sequence"/>
</dbReference>
<keyword evidence="1" id="KW-1133">Transmembrane helix</keyword>